<dbReference type="AlphaFoldDB" id="A0A9W7F5R4"/>
<proteinExistence type="predicted"/>
<gene>
    <name evidence="1" type="ORF">TrLO_g2999</name>
</gene>
<keyword evidence="2" id="KW-1185">Reference proteome</keyword>
<accession>A0A9W7F5R4</accession>
<organism evidence="1 2">
    <name type="scientific">Triparma laevis f. longispina</name>
    <dbReference type="NCBI Taxonomy" id="1714387"/>
    <lineage>
        <taxon>Eukaryota</taxon>
        <taxon>Sar</taxon>
        <taxon>Stramenopiles</taxon>
        <taxon>Ochrophyta</taxon>
        <taxon>Bolidophyceae</taxon>
        <taxon>Parmales</taxon>
        <taxon>Triparmaceae</taxon>
        <taxon>Triparma</taxon>
    </lineage>
</organism>
<reference evidence="2" key="1">
    <citation type="journal article" date="2023" name="Commun. Biol.">
        <title>Genome analysis of Parmales, the sister group of diatoms, reveals the evolutionary specialization of diatoms from phago-mixotrophs to photoautotrophs.</title>
        <authorList>
            <person name="Ban H."/>
            <person name="Sato S."/>
            <person name="Yoshikawa S."/>
            <person name="Yamada K."/>
            <person name="Nakamura Y."/>
            <person name="Ichinomiya M."/>
            <person name="Sato N."/>
            <person name="Blanc-Mathieu R."/>
            <person name="Endo H."/>
            <person name="Kuwata A."/>
            <person name="Ogata H."/>
        </authorList>
    </citation>
    <scope>NUCLEOTIDE SEQUENCE [LARGE SCALE GENOMIC DNA]</scope>
    <source>
        <strain evidence="2">NIES 3700</strain>
    </source>
</reference>
<dbReference type="Proteomes" id="UP001165122">
    <property type="component" value="Unassembled WGS sequence"/>
</dbReference>
<dbReference type="EMBL" id="BRXW01000057">
    <property type="protein sequence ID" value="GMI03386.1"/>
    <property type="molecule type" value="Genomic_DNA"/>
</dbReference>
<sequence length="100" mass="11239">MTVSDSLQTLGGNVFYKCSKLVPSNIEPSYTPSVIAYLRSQRTCCAISKKFLLSLKDLLPVVAVLLPHLQGRVLLLRLRNTVVCINYRIRCPQLLKVFTT</sequence>
<evidence type="ECO:0000313" key="2">
    <source>
        <dbReference type="Proteomes" id="UP001165122"/>
    </source>
</evidence>
<protein>
    <submittedName>
        <fullName evidence="1">Uncharacterized protein</fullName>
    </submittedName>
</protein>
<evidence type="ECO:0000313" key="1">
    <source>
        <dbReference type="EMBL" id="GMI03386.1"/>
    </source>
</evidence>
<comment type="caution">
    <text evidence="1">The sequence shown here is derived from an EMBL/GenBank/DDBJ whole genome shotgun (WGS) entry which is preliminary data.</text>
</comment>
<name>A0A9W7F5R4_9STRA</name>